<evidence type="ECO:0000313" key="4">
    <source>
        <dbReference type="Proteomes" id="UP000478417"/>
    </source>
</evidence>
<name>A0A6B2M5H4_9BACT</name>
<dbReference type="Proteomes" id="UP000478417">
    <property type="component" value="Unassembled WGS sequence"/>
</dbReference>
<organism evidence="3 4">
    <name type="scientific">Oceanipulchritudo coccoides</name>
    <dbReference type="NCBI Taxonomy" id="2706888"/>
    <lineage>
        <taxon>Bacteria</taxon>
        <taxon>Pseudomonadati</taxon>
        <taxon>Verrucomicrobiota</taxon>
        <taxon>Opitutia</taxon>
        <taxon>Puniceicoccales</taxon>
        <taxon>Oceanipulchritudinaceae</taxon>
        <taxon>Oceanipulchritudo</taxon>
    </lineage>
</organism>
<keyword evidence="4" id="KW-1185">Reference proteome</keyword>
<accession>A0A6B2M5H4</accession>
<feature type="signal peptide" evidence="2">
    <location>
        <begin position="1"/>
        <end position="36"/>
    </location>
</feature>
<feature type="transmembrane region" description="Helical" evidence="1">
    <location>
        <begin position="268"/>
        <end position="285"/>
    </location>
</feature>
<evidence type="ECO:0000256" key="1">
    <source>
        <dbReference type="SAM" id="Phobius"/>
    </source>
</evidence>
<evidence type="ECO:0000313" key="3">
    <source>
        <dbReference type="EMBL" id="NDV62920.1"/>
    </source>
</evidence>
<sequence length="289" mass="30532">MKDSFASSNSLKSKKMHIKKTLSLLGAAGFALSANAATVNVFNGVVTDLSGFDSVSGEVAVSGGFLSIQDTVTDGKPEALVDFGGNVLGGIKIELDYNFQNNGLTAVSDPEIRMRMGNSGTSPTSDSKNGFGLYLRNPTGTTLDDSQFRPAKWDGVSKMSSQSTITNIADGVWSSAEFYLNNSFSAMEYTVGSTVYTLAANTYTLWVDGAEVVTFGLGEDTADFDRDLGFGNLLFVGSSNSDAGVAVLLDNITVYTGVDSGITPVPEPSTYALLLGVMAIGFVLYRRRK</sequence>
<keyword evidence="1" id="KW-1133">Transmembrane helix</keyword>
<dbReference type="AlphaFoldDB" id="A0A6B2M5H4"/>
<feature type="chain" id="PRO_5025634197" evidence="2">
    <location>
        <begin position="37"/>
        <end position="289"/>
    </location>
</feature>
<comment type="caution">
    <text evidence="3">The sequence shown here is derived from an EMBL/GenBank/DDBJ whole genome shotgun (WGS) entry which is preliminary data.</text>
</comment>
<dbReference type="InterPro" id="IPR013424">
    <property type="entry name" value="Ice-binding_C"/>
</dbReference>
<reference evidence="3 4" key="1">
    <citation type="submission" date="2020-02" db="EMBL/GenBank/DDBJ databases">
        <title>Albibacoteraceae fam. nov., the first described family within the subdivision 4 Verrucomicrobia.</title>
        <authorList>
            <person name="Xi F."/>
        </authorList>
    </citation>
    <scope>NUCLEOTIDE SEQUENCE [LARGE SCALE GENOMIC DNA]</scope>
    <source>
        <strain evidence="3 4">CK1056</strain>
    </source>
</reference>
<dbReference type="NCBIfam" id="TIGR02595">
    <property type="entry name" value="PEP_CTERM"/>
    <property type="match status" value="1"/>
</dbReference>
<keyword evidence="1" id="KW-0472">Membrane</keyword>
<gene>
    <name evidence="3" type="ORF">G0Q06_10695</name>
</gene>
<evidence type="ECO:0000256" key="2">
    <source>
        <dbReference type="SAM" id="SignalP"/>
    </source>
</evidence>
<protein>
    <submittedName>
        <fullName evidence="3">PEP-CTERM sorting domain-containing protein</fullName>
    </submittedName>
</protein>
<dbReference type="RefSeq" id="WP_163965721.1">
    <property type="nucleotide sequence ID" value="NZ_JAAGNX010000003.1"/>
</dbReference>
<keyword evidence="1" id="KW-0812">Transmembrane</keyword>
<keyword evidence="2" id="KW-0732">Signal</keyword>
<proteinExistence type="predicted"/>
<dbReference type="EMBL" id="JAAGNX010000003">
    <property type="protein sequence ID" value="NDV62920.1"/>
    <property type="molecule type" value="Genomic_DNA"/>
</dbReference>